<dbReference type="Proteomes" id="UP000008063">
    <property type="component" value="Unassembled WGS sequence"/>
</dbReference>
<organism evidence="3">
    <name type="scientific">Serpula lacrymans var. lacrymans (strain S7.3)</name>
    <name type="common">Dry rot fungus</name>
    <dbReference type="NCBI Taxonomy" id="936435"/>
    <lineage>
        <taxon>Eukaryota</taxon>
        <taxon>Fungi</taxon>
        <taxon>Dikarya</taxon>
        <taxon>Basidiomycota</taxon>
        <taxon>Agaricomycotina</taxon>
        <taxon>Agaricomycetes</taxon>
        <taxon>Agaricomycetidae</taxon>
        <taxon>Boletales</taxon>
        <taxon>Coniophorineae</taxon>
        <taxon>Serpulaceae</taxon>
        <taxon>Serpula</taxon>
    </lineage>
</organism>
<feature type="transmembrane region" description="Helical" evidence="1">
    <location>
        <begin position="230"/>
        <end position="250"/>
    </location>
</feature>
<proteinExistence type="predicted"/>
<keyword evidence="1" id="KW-0472">Membrane</keyword>
<keyword evidence="1" id="KW-0812">Transmembrane</keyword>
<keyword evidence="3" id="KW-1185">Reference proteome</keyword>
<dbReference type="InParanoid" id="F8QIY6"/>
<feature type="transmembrane region" description="Helical" evidence="1">
    <location>
        <begin position="262"/>
        <end position="284"/>
    </location>
</feature>
<sequence length="308" mass="34887">MSPSLHTPGCEYGTGYRIIRPKIHWLEGFSVLEEEDTRSLREQALYEEEQGAGAKLGKSCRSAGPNRSTPQSFPRKLSVAENFFSLGMAGTNILMMSSMTFVVFQVQLVRVSMVVFRDGFTRQFINFIPFNMLMRNLKSRTIPIFRKSIALDIHTIDLGLYQYFGMGDNFGLNMSPACRMIFYAFEVLGITGVVGTEVYPITGLTKFIDICPYFSNTCSSDNCNIEQKSLYFLVVFLFGYGFGASAWFFLHDTNQRKTRKVIIVATLSSVTLVLHFEISSYPVLKLFGFDLTLTEDLRCLPDNDSVYK</sequence>
<evidence type="ECO:0000313" key="2">
    <source>
        <dbReference type="EMBL" id="EGN91731.1"/>
    </source>
</evidence>
<protein>
    <submittedName>
        <fullName evidence="2">Uncharacterized protein</fullName>
    </submittedName>
</protein>
<accession>F8QIY6</accession>
<dbReference type="HOGENOM" id="CLU_903631_0_0_1"/>
<evidence type="ECO:0000313" key="3">
    <source>
        <dbReference type="Proteomes" id="UP000008063"/>
    </source>
</evidence>
<keyword evidence="1" id="KW-1133">Transmembrane helix</keyword>
<evidence type="ECO:0000256" key="1">
    <source>
        <dbReference type="SAM" id="Phobius"/>
    </source>
</evidence>
<name>F8QIY6_SERL3</name>
<reference evidence="3" key="1">
    <citation type="journal article" date="2011" name="Science">
        <title>The plant cell wall-decomposing machinery underlies the functional diversity of forest fungi.</title>
        <authorList>
            <person name="Eastwood D.C."/>
            <person name="Floudas D."/>
            <person name="Binder M."/>
            <person name="Majcherczyk A."/>
            <person name="Schneider P."/>
            <person name="Aerts A."/>
            <person name="Asiegbu F.O."/>
            <person name="Baker S.E."/>
            <person name="Barry K."/>
            <person name="Bendiksby M."/>
            <person name="Blumentritt M."/>
            <person name="Coutinho P.M."/>
            <person name="Cullen D."/>
            <person name="de Vries R.P."/>
            <person name="Gathman A."/>
            <person name="Goodell B."/>
            <person name="Henrissat B."/>
            <person name="Ihrmark K."/>
            <person name="Kauserud H."/>
            <person name="Kohler A."/>
            <person name="LaButti K."/>
            <person name="Lapidus A."/>
            <person name="Lavin J.L."/>
            <person name="Lee Y.-H."/>
            <person name="Lindquist E."/>
            <person name="Lilly W."/>
            <person name="Lucas S."/>
            <person name="Morin E."/>
            <person name="Murat C."/>
            <person name="Oguiza J.A."/>
            <person name="Park J."/>
            <person name="Pisabarro A.G."/>
            <person name="Riley R."/>
            <person name="Rosling A."/>
            <person name="Salamov A."/>
            <person name="Schmidt O."/>
            <person name="Schmutz J."/>
            <person name="Skrede I."/>
            <person name="Stenlid J."/>
            <person name="Wiebenga A."/>
            <person name="Xie X."/>
            <person name="Kuees U."/>
            <person name="Hibbett D.S."/>
            <person name="Hoffmeister D."/>
            <person name="Hoegberg N."/>
            <person name="Martin F."/>
            <person name="Grigoriev I.V."/>
            <person name="Watkinson S.C."/>
        </authorList>
    </citation>
    <scope>NUCLEOTIDE SEQUENCE [LARGE SCALE GENOMIC DNA]</scope>
    <source>
        <strain evidence="3">strain S7.3</strain>
    </source>
</reference>
<dbReference type="AlphaFoldDB" id="F8QIY6"/>
<dbReference type="EMBL" id="GL945538">
    <property type="protein sequence ID" value="EGN91731.1"/>
    <property type="molecule type" value="Genomic_DNA"/>
</dbReference>
<gene>
    <name evidence="2" type="ORF">SERLA73DRAFT_157421</name>
</gene>